<accession>A0ABR8AKU6</accession>
<gene>
    <name evidence="2" type="ORF">H6G24_33940</name>
</gene>
<keyword evidence="1" id="KW-0175">Coiled coil</keyword>
<sequence>MKAKTLSPEQLKQLAEIEKELAELKRENKQQISLVKDVLLNRLYCN</sequence>
<evidence type="ECO:0008006" key="4">
    <source>
        <dbReference type="Google" id="ProtNLM"/>
    </source>
</evidence>
<evidence type="ECO:0000313" key="3">
    <source>
        <dbReference type="Proteomes" id="UP000658514"/>
    </source>
</evidence>
<proteinExistence type="predicted"/>
<name>A0ABR8AKU6_9CYAN</name>
<dbReference type="EMBL" id="JACJQH010000088">
    <property type="protein sequence ID" value="MBD2200409.1"/>
    <property type="molecule type" value="Genomic_DNA"/>
</dbReference>
<organism evidence="2 3">
    <name type="scientific">Calothrix parietina FACHB-288</name>
    <dbReference type="NCBI Taxonomy" id="2692896"/>
    <lineage>
        <taxon>Bacteria</taxon>
        <taxon>Bacillati</taxon>
        <taxon>Cyanobacteriota</taxon>
        <taxon>Cyanophyceae</taxon>
        <taxon>Nostocales</taxon>
        <taxon>Calotrichaceae</taxon>
        <taxon>Calothrix</taxon>
    </lineage>
</organism>
<protein>
    <recommendedName>
        <fullName evidence="4">Transposase</fullName>
    </recommendedName>
</protein>
<dbReference type="RefSeq" id="WP_190551197.1">
    <property type="nucleotide sequence ID" value="NZ_CAWPNO010000126.1"/>
</dbReference>
<evidence type="ECO:0000256" key="1">
    <source>
        <dbReference type="SAM" id="Coils"/>
    </source>
</evidence>
<feature type="coiled-coil region" evidence="1">
    <location>
        <begin position="7"/>
        <end position="34"/>
    </location>
</feature>
<dbReference type="Proteomes" id="UP000658514">
    <property type="component" value="Unassembled WGS sequence"/>
</dbReference>
<evidence type="ECO:0000313" key="2">
    <source>
        <dbReference type="EMBL" id="MBD2200409.1"/>
    </source>
</evidence>
<keyword evidence="3" id="KW-1185">Reference proteome</keyword>
<reference evidence="2 3" key="1">
    <citation type="journal article" date="2020" name="ISME J.">
        <title>Comparative genomics reveals insights into cyanobacterial evolution and habitat adaptation.</title>
        <authorList>
            <person name="Chen M.Y."/>
            <person name="Teng W.K."/>
            <person name="Zhao L."/>
            <person name="Hu C.X."/>
            <person name="Zhou Y.K."/>
            <person name="Han B.P."/>
            <person name="Song L.R."/>
            <person name="Shu W.S."/>
        </authorList>
    </citation>
    <scope>NUCLEOTIDE SEQUENCE [LARGE SCALE GENOMIC DNA]</scope>
    <source>
        <strain evidence="2 3">FACHB-288</strain>
    </source>
</reference>
<comment type="caution">
    <text evidence="2">The sequence shown here is derived from an EMBL/GenBank/DDBJ whole genome shotgun (WGS) entry which is preliminary data.</text>
</comment>